<feature type="compositionally biased region" description="Basic and acidic residues" evidence="1">
    <location>
        <begin position="201"/>
        <end position="210"/>
    </location>
</feature>
<name>A0AAE0ITU6_9PEZI</name>
<accession>A0AAE0ITU6</accession>
<feature type="region of interest" description="Disordered" evidence="1">
    <location>
        <begin position="125"/>
        <end position="237"/>
    </location>
</feature>
<feature type="compositionally biased region" description="Basic residues" evidence="1">
    <location>
        <begin position="217"/>
        <end position="229"/>
    </location>
</feature>
<gene>
    <name evidence="2" type="ORF">B0H66DRAFT_92549</name>
</gene>
<dbReference type="Proteomes" id="UP001283341">
    <property type="component" value="Unassembled WGS sequence"/>
</dbReference>
<evidence type="ECO:0000313" key="3">
    <source>
        <dbReference type="Proteomes" id="UP001283341"/>
    </source>
</evidence>
<keyword evidence="3" id="KW-1185">Reference proteome</keyword>
<feature type="compositionally biased region" description="Basic and acidic residues" evidence="1">
    <location>
        <begin position="173"/>
        <end position="193"/>
    </location>
</feature>
<evidence type="ECO:0000313" key="2">
    <source>
        <dbReference type="EMBL" id="KAK3331181.1"/>
    </source>
</evidence>
<comment type="caution">
    <text evidence="2">The sequence shown here is derived from an EMBL/GenBank/DDBJ whole genome shotgun (WGS) entry which is preliminary data.</text>
</comment>
<proteinExistence type="predicted"/>
<sequence length="333" mass="38468">MDRARDRPPTGWVNLFGERLYYEDMSRMPDSNAHHRRDAYGNRDGSFTERFMYETSTPGFSDFIEDDRWHSPSSRSRHQGHGDYGYPMSPSPSAGHYNEPYLQSFQYGMPRATRDRNGVTLSGPFVFETHAAPRPTRHRYDPNLRPDSPLESYHGQSSRRRSGFLHEEEESDRGDKLPPHTERDRQRQRESSHGSRCRSGNHYDHVDYEYRNPPAGFKHHKTVHHHSHQPRPATPRHGSYITSTWTRDPLCGIKLPPGTVYNPLGNHLHISRASTDDGRGYVEEYSRARPPSMPRYDPYTKPTRTRDPGGFLYIQGPGGRLHISECRADDGRA</sequence>
<reference evidence="2" key="2">
    <citation type="submission" date="2023-06" db="EMBL/GenBank/DDBJ databases">
        <authorList>
            <consortium name="Lawrence Berkeley National Laboratory"/>
            <person name="Haridas S."/>
            <person name="Hensen N."/>
            <person name="Bonometti L."/>
            <person name="Westerberg I."/>
            <person name="Brannstrom I.O."/>
            <person name="Guillou S."/>
            <person name="Cros-Aarteil S."/>
            <person name="Calhoun S."/>
            <person name="Kuo A."/>
            <person name="Mondo S."/>
            <person name="Pangilinan J."/>
            <person name="Riley R."/>
            <person name="Labutti K."/>
            <person name="Andreopoulos B."/>
            <person name="Lipzen A."/>
            <person name="Chen C."/>
            <person name="Yanf M."/>
            <person name="Daum C."/>
            <person name="Ng V."/>
            <person name="Clum A."/>
            <person name="Steindorff A."/>
            <person name="Ohm R."/>
            <person name="Martin F."/>
            <person name="Silar P."/>
            <person name="Natvig D."/>
            <person name="Lalanne C."/>
            <person name="Gautier V."/>
            <person name="Ament-Velasquez S.L."/>
            <person name="Kruys A."/>
            <person name="Hutchinson M.I."/>
            <person name="Powell A.J."/>
            <person name="Barry K."/>
            <person name="Miller A.N."/>
            <person name="Grigoriev I.V."/>
            <person name="Debuchy R."/>
            <person name="Gladieux P."/>
            <person name="Thoren M.H."/>
            <person name="Johannesson H."/>
        </authorList>
    </citation>
    <scope>NUCLEOTIDE SEQUENCE</scope>
    <source>
        <strain evidence="2">CBS 118394</strain>
    </source>
</reference>
<protein>
    <submittedName>
        <fullName evidence="2">Uncharacterized protein</fullName>
    </submittedName>
</protein>
<evidence type="ECO:0000256" key="1">
    <source>
        <dbReference type="SAM" id="MobiDB-lite"/>
    </source>
</evidence>
<organism evidence="2 3">
    <name type="scientific">Apodospora peruviana</name>
    <dbReference type="NCBI Taxonomy" id="516989"/>
    <lineage>
        <taxon>Eukaryota</taxon>
        <taxon>Fungi</taxon>
        <taxon>Dikarya</taxon>
        <taxon>Ascomycota</taxon>
        <taxon>Pezizomycotina</taxon>
        <taxon>Sordariomycetes</taxon>
        <taxon>Sordariomycetidae</taxon>
        <taxon>Sordariales</taxon>
        <taxon>Lasiosphaeriaceae</taxon>
        <taxon>Apodospora</taxon>
    </lineage>
</organism>
<feature type="region of interest" description="Disordered" evidence="1">
    <location>
        <begin position="288"/>
        <end position="307"/>
    </location>
</feature>
<dbReference type="EMBL" id="JAUEDM010000001">
    <property type="protein sequence ID" value="KAK3331181.1"/>
    <property type="molecule type" value="Genomic_DNA"/>
</dbReference>
<feature type="region of interest" description="Disordered" evidence="1">
    <location>
        <begin position="64"/>
        <end position="99"/>
    </location>
</feature>
<reference evidence="2" key="1">
    <citation type="journal article" date="2023" name="Mol. Phylogenet. Evol.">
        <title>Genome-scale phylogeny and comparative genomics of the fungal order Sordariales.</title>
        <authorList>
            <person name="Hensen N."/>
            <person name="Bonometti L."/>
            <person name="Westerberg I."/>
            <person name="Brannstrom I.O."/>
            <person name="Guillou S."/>
            <person name="Cros-Aarteil S."/>
            <person name="Calhoun S."/>
            <person name="Haridas S."/>
            <person name="Kuo A."/>
            <person name="Mondo S."/>
            <person name="Pangilinan J."/>
            <person name="Riley R."/>
            <person name="LaButti K."/>
            <person name="Andreopoulos B."/>
            <person name="Lipzen A."/>
            <person name="Chen C."/>
            <person name="Yan M."/>
            <person name="Daum C."/>
            <person name="Ng V."/>
            <person name="Clum A."/>
            <person name="Steindorff A."/>
            <person name="Ohm R.A."/>
            <person name="Martin F."/>
            <person name="Silar P."/>
            <person name="Natvig D.O."/>
            <person name="Lalanne C."/>
            <person name="Gautier V."/>
            <person name="Ament-Velasquez S.L."/>
            <person name="Kruys A."/>
            <person name="Hutchinson M.I."/>
            <person name="Powell A.J."/>
            <person name="Barry K."/>
            <person name="Miller A.N."/>
            <person name="Grigoriev I.V."/>
            <person name="Debuchy R."/>
            <person name="Gladieux P."/>
            <person name="Hiltunen Thoren M."/>
            <person name="Johannesson H."/>
        </authorList>
    </citation>
    <scope>NUCLEOTIDE SEQUENCE</scope>
    <source>
        <strain evidence="2">CBS 118394</strain>
    </source>
</reference>
<dbReference type="AlphaFoldDB" id="A0AAE0ITU6"/>